<dbReference type="EMBL" id="JBHSPA010000112">
    <property type="protein sequence ID" value="MFC5834457.1"/>
    <property type="molecule type" value="Genomic_DNA"/>
</dbReference>
<accession>A0ABW1DA62</accession>
<evidence type="ECO:0000313" key="2">
    <source>
        <dbReference type="Proteomes" id="UP001596058"/>
    </source>
</evidence>
<protein>
    <submittedName>
        <fullName evidence="1">Uncharacterized protein</fullName>
    </submittedName>
</protein>
<gene>
    <name evidence="1" type="ORF">ACFPZ3_62335</name>
</gene>
<organism evidence="1 2">
    <name type="scientific">Nonomuraea insulae</name>
    <dbReference type="NCBI Taxonomy" id="1616787"/>
    <lineage>
        <taxon>Bacteria</taxon>
        <taxon>Bacillati</taxon>
        <taxon>Actinomycetota</taxon>
        <taxon>Actinomycetes</taxon>
        <taxon>Streptosporangiales</taxon>
        <taxon>Streptosporangiaceae</taxon>
        <taxon>Nonomuraea</taxon>
    </lineage>
</organism>
<dbReference type="RefSeq" id="WP_379523870.1">
    <property type="nucleotide sequence ID" value="NZ_JBHSPA010000112.1"/>
</dbReference>
<name>A0ABW1DA62_9ACTN</name>
<dbReference type="Proteomes" id="UP001596058">
    <property type="component" value="Unassembled WGS sequence"/>
</dbReference>
<comment type="caution">
    <text evidence="1">The sequence shown here is derived from an EMBL/GenBank/DDBJ whole genome shotgun (WGS) entry which is preliminary data.</text>
</comment>
<reference evidence="2" key="1">
    <citation type="journal article" date="2019" name="Int. J. Syst. Evol. Microbiol.">
        <title>The Global Catalogue of Microorganisms (GCM) 10K type strain sequencing project: providing services to taxonomists for standard genome sequencing and annotation.</title>
        <authorList>
            <consortium name="The Broad Institute Genomics Platform"/>
            <consortium name="The Broad Institute Genome Sequencing Center for Infectious Disease"/>
            <person name="Wu L."/>
            <person name="Ma J."/>
        </authorList>
    </citation>
    <scope>NUCLEOTIDE SEQUENCE [LARGE SCALE GENOMIC DNA]</scope>
    <source>
        <strain evidence="2">CCUG 53903</strain>
    </source>
</reference>
<sequence length="322" mass="34246">MSDDPLVAMGAPLLPVEQPRDVPADDHLTLLARGAGFHRGRGAEMAIAQRPARDEAGPAAQAFGAHTADTATRAADLGRRMDIASGGVEAAALVAAAGGAAYLFYAAYAGIARQVAPQSVPAVQAAALRTDGQMQLAMRKIAEAFDRLKKQPSRSGGSARLGGGPASENIVRLHLDAVRGSLGAAQRAAKQARGTLEVSHVRIRNAIVTAQSRHPHSVGDYTVRYTGDWNRHPFLSPADREAMVAARDGLREQTELVGHAGERLGVARRQIDDNLAVTRGEEATRFRQLRFEADGLAGEHERLGERLRVLAQRYDGREGSPG</sequence>
<proteinExistence type="predicted"/>
<keyword evidence="2" id="KW-1185">Reference proteome</keyword>
<evidence type="ECO:0000313" key="1">
    <source>
        <dbReference type="EMBL" id="MFC5834457.1"/>
    </source>
</evidence>